<evidence type="ECO:0000256" key="1">
    <source>
        <dbReference type="ARBA" id="ARBA00001974"/>
    </source>
</evidence>
<dbReference type="SUPFAM" id="SSF56645">
    <property type="entry name" value="Acyl-CoA dehydrogenase NM domain-like"/>
    <property type="match status" value="1"/>
</dbReference>
<keyword evidence="5" id="KW-0274">FAD</keyword>
<dbReference type="GO" id="GO:0033539">
    <property type="term" value="P:fatty acid beta-oxidation using acyl-CoA dehydrogenase"/>
    <property type="evidence" value="ECO:0007669"/>
    <property type="project" value="TreeGrafter"/>
</dbReference>
<dbReference type="InterPro" id="IPR037069">
    <property type="entry name" value="AcylCoA_DH/ox_N_sf"/>
</dbReference>
<proteinExistence type="inferred from homology"/>
<dbReference type="InterPro" id="IPR013786">
    <property type="entry name" value="AcylCoA_DH/ox_N"/>
</dbReference>
<evidence type="ECO:0000256" key="2">
    <source>
        <dbReference type="ARBA" id="ARBA00009347"/>
    </source>
</evidence>
<dbReference type="InterPro" id="IPR006091">
    <property type="entry name" value="Acyl-CoA_Oxase/DH_mid-dom"/>
</dbReference>
<evidence type="ECO:0000256" key="5">
    <source>
        <dbReference type="ARBA" id="ARBA00022827"/>
    </source>
</evidence>
<dbReference type="Gene3D" id="2.40.110.10">
    <property type="entry name" value="Butyryl-CoA Dehydrogenase, subunit A, domain 2"/>
    <property type="match status" value="1"/>
</dbReference>
<name>A0A6J6GRH1_9ZZZZ</name>
<keyword evidence="6" id="KW-0560">Oxidoreductase</keyword>
<dbReference type="FunFam" id="2.40.110.10:FF:000002">
    <property type="entry name" value="Acyl-CoA dehydrogenase fadE12"/>
    <property type="match status" value="1"/>
</dbReference>
<dbReference type="InterPro" id="IPR009075">
    <property type="entry name" value="AcylCo_DH/oxidase_C"/>
</dbReference>
<dbReference type="PANTHER" id="PTHR48083:SF13">
    <property type="entry name" value="ACYL-COA DEHYDROGENASE FAMILY MEMBER 11"/>
    <property type="match status" value="1"/>
</dbReference>
<feature type="domain" description="Acyl-CoA oxidase/dehydrogenase middle" evidence="8">
    <location>
        <begin position="135"/>
        <end position="212"/>
    </location>
</feature>
<evidence type="ECO:0000313" key="10">
    <source>
        <dbReference type="EMBL" id="CAB4602473.1"/>
    </source>
</evidence>
<organism evidence="10">
    <name type="scientific">freshwater metagenome</name>
    <dbReference type="NCBI Taxonomy" id="449393"/>
    <lineage>
        <taxon>unclassified sequences</taxon>
        <taxon>metagenomes</taxon>
        <taxon>ecological metagenomes</taxon>
    </lineage>
</organism>
<accession>A0A6J6GRH1</accession>
<dbReference type="InterPro" id="IPR046373">
    <property type="entry name" value="Acyl-CoA_Oxase/DH_mid-dom_sf"/>
</dbReference>
<dbReference type="GO" id="GO:0050660">
    <property type="term" value="F:flavin adenine dinucleotide binding"/>
    <property type="evidence" value="ECO:0007669"/>
    <property type="project" value="InterPro"/>
</dbReference>
<evidence type="ECO:0000256" key="3">
    <source>
        <dbReference type="ARBA" id="ARBA00011738"/>
    </source>
</evidence>
<comment type="subunit">
    <text evidence="3">Homodimer.</text>
</comment>
<keyword evidence="4" id="KW-0285">Flavoprotein</keyword>
<gene>
    <name evidence="10" type="ORF">UFOPK1827_00710</name>
</gene>
<sequence length="433" mass="47403">MADFSIDPAFQEQLDWIREFVKAEVEPLDLAFAGEDMVYNKASAFYEEAIRPLQQVVKDRGLWSCHLTPEYGGQGYGQVQLAYMNEILGRSQFGPTVFGNQAPDSGNAEIIAHYGTPEQKAKYLEPLLDGRISSCYSMTEPQGGADPGVFTCSAVRDGDEWVIDGEKWFSSSLRYASFLIVMVITDPDVAVHKGASMFLVPADSPGIEVVRNVGVGQEHDGHGGHAYVRYNSVRVPADHLLGGEGQAFAIAQTRLGGGRLHHAMRTVGAVSRCLDMLCERSLSRTTQGELLARKQATQEKIADSFIELLQFKLQVLHAAWVVDQKGGHAARKEIAAVKVATPKVYREAVLRTMQLHGALGVSNEMPLANMLMASVTMGIADGPTEVHKFTVAREVLKDYSPAEGAWPSEHLPERRAAARAEYADLLERSVADL</sequence>
<dbReference type="InterPro" id="IPR009100">
    <property type="entry name" value="AcylCoA_DH/oxidase_NM_dom_sf"/>
</dbReference>
<dbReference type="Gene3D" id="1.10.540.10">
    <property type="entry name" value="Acyl-CoA dehydrogenase/oxidase, N-terminal domain"/>
    <property type="match status" value="1"/>
</dbReference>
<dbReference type="Pfam" id="PF00441">
    <property type="entry name" value="Acyl-CoA_dh_1"/>
    <property type="match status" value="1"/>
</dbReference>
<dbReference type="Pfam" id="PF02771">
    <property type="entry name" value="Acyl-CoA_dh_N"/>
    <property type="match status" value="1"/>
</dbReference>
<dbReference type="AlphaFoldDB" id="A0A6J6GRH1"/>
<dbReference type="InterPro" id="IPR050741">
    <property type="entry name" value="Acyl-CoA_dehydrogenase"/>
</dbReference>
<evidence type="ECO:0000259" key="8">
    <source>
        <dbReference type="Pfam" id="PF02770"/>
    </source>
</evidence>
<dbReference type="SUPFAM" id="SSF47203">
    <property type="entry name" value="Acyl-CoA dehydrogenase C-terminal domain-like"/>
    <property type="match status" value="1"/>
</dbReference>
<dbReference type="GO" id="GO:0005737">
    <property type="term" value="C:cytoplasm"/>
    <property type="evidence" value="ECO:0007669"/>
    <property type="project" value="TreeGrafter"/>
</dbReference>
<dbReference type="PANTHER" id="PTHR48083">
    <property type="entry name" value="MEDIUM-CHAIN SPECIFIC ACYL-COA DEHYDROGENASE, MITOCHONDRIAL-RELATED"/>
    <property type="match status" value="1"/>
</dbReference>
<evidence type="ECO:0000259" key="9">
    <source>
        <dbReference type="Pfam" id="PF02771"/>
    </source>
</evidence>
<comment type="similarity">
    <text evidence="2">Belongs to the acyl-CoA dehydrogenase family.</text>
</comment>
<dbReference type="GO" id="GO:0003995">
    <property type="term" value="F:acyl-CoA dehydrogenase activity"/>
    <property type="evidence" value="ECO:0007669"/>
    <property type="project" value="TreeGrafter"/>
</dbReference>
<evidence type="ECO:0000256" key="6">
    <source>
        <dbReference type="ARBA" id="ARBA00023002"/>
    </source>
</evidence>
<feature type="domain" description="Acyl-CoA dehydrogenase/oxidase C-terminal" evidence="7">
    <location>
        <begin position="248"/>
        <end position="395"/>
    </location>
</feature>
<evidence type="ECO:0000256" key="4">
    <source>
        <dbReference type="ARBA" id="ARBA00022630"/>
    </source>
</evidence>
<dbReference type="InterPro" id="IPR036250">
    <property type="entry name" value="AcylCo_DH-like_C"/>
</dbReference>
<feature type="domain" description="Acyl-CoA dehydrogenase/oxidase N-terminal" evidence="9">
    <location>
        <begin position="14"/>
        <end position="130"/>
    </location>
</feature>
<evidence type="ECO:0000259" key="7">
    <source>
        <dbReference type="Pfam" id="PF00441"/>
    </source>
</evidence>
<dbReference type="EMBL" id="CAEZUO010000024">
    <property type="protein sequence ID" value="CAB4602473.1"/>
    <property type="molecule type" value="Genomic_DNA"/>
</dbReference>
<protein>
    <submittedName>
        <fullName evidence="10">Unannotated protein</fullName>
    </submittedName>
</protein>
<comment type="cofactor">
    <cofactor evidence="1">
        <name>FAD</name>
        <dbReference type="ChEBI" id="CHEBI:57692"/>
    </cofactor>
</comment>
<dbReference type="Pfam" id="PF02770">
    <property type="entry name" value="Acyl-CoA_dh_M"/>
    <property type="match status" value="1"/>
</dbReference>
<reference evidence="10" key="1">
    <citation type="submission" date="2020-05" db="EMBL/GenBank/DDBJ databases">
        <authorList>
            <person name="Chiriac C."/>
            <person name="Salcher M."/>
            <person name="Ghai R."/>
            <person name="Kavagutti S V."/>
        </authorList>
    </citation>
    <scope>NUCLEOTIDE SEQUENCE</scope>
</reference>
<dbReference type="Gene3D" id="1.20.140.10">
    <property type="entry name" value="Butyryl-CoA Dehydrogenase, subunit A, domain 3"/>
    <property type="match status" value="1"/>
</dbReference>